<keyword evidence="4 5" id="KW-0269">Exonuclease</keyword>
<dbReference type="HAMAP" id="MF_00378">
    <property type="entry name" value="Exonuc_7_L"/>
    <property type="match status" value="1"/>
</dbReference>
<keyword evidence="3 5" id="KW-0378">Hydrolase</keyword>
<evidence type="ECO:0000256" key="1">
    <source>
        <dbReference type="ARBA" id="ARBA00022490"/>
    </source>
</evidence>
<evidence type="ECO:0000313" key="9">
    <source>
        <dbReference type="EMBL" id="QCF25804.1"/>
    </source>
</evidence>
<organism evidence="9 10">
    <name type="scientific">Hydrocarboniclastica marina</name>
    <dbReference type="NCBI Taxonomy" id="2259620"/>
    <lineage>
        <taxon>Bacteria</taxon>
        <taxon>Pseudomonadati</taxon>
        <taxon>Pseudomonadota</taxon>
        <taxon>Gammaproteobacteria</taxon>
        <taxon>Alteromonadales</taxon>
        <taxon>Alteromonadaceae</taxon>
        <taxon>Hydrocarboniclastica</taxon>
    </lineage>
</organism>
<dbReference type="PANTHER" id="PTHR30008">
    <property type="entry name" value="EXODEOXYRIBONUCLEASE 7 LARGE SUBUNIT"/>
    <property type="match status" value="1"/>
</dbReference>
<reference evidence="9 10" key="1">
    <citation type="submission" date="2018-07" db="EMBL/GenBank/DDBJ databases">
        <title>Marsedoiliclastica nanhaica gen. nov. sp. nov., a novel marine hydrocarbonoclastic bacterium isolated from an in-situ enriched hydrocarbon-degrading consortium in deep-sea sediment.</title>
        <authorList>
            <person name="Dong C."/>
            <person name="Ma T."/>
            <person name="Liu R."/>
            <person name="Shao Z."/>
        </authorList>
    </citation>
    <scope>NUCLEOTIDE SEQUENCE [LARGE SCALE GENOMIC DNA]</scope>
    <source>
        <strain evidence="10">soil36-7</strain>
    </source>
</reference>
<comment type="function">
    <text evidence="5">Bidirectionally degrades single-stranded DNA into large acid-insoluble oligonucleotides, which are then degraded further into small acid-soluble oligonucleotides.</text>
</comment>
<keyword evidence="10" id="KW-1185">Reference proteome</keyword>
<evidence type="ECO:0000259" key="7">
    <source>
        <dbReference type="Pfam" id="PF02601"/>
    </source>
</evidence>
<keyword evidence="1 5" id="KW-0963">Cytoplasm</keyword>
<dbReference type="EMBL" id="CP031093">
    <property type="protein sequence ID" value="QCF25804.1"/>
    <property type="molecule type" value="Genomic_DNA"/>
</dbReference>
<evidence type="ECO:0000259" key="8">
    <source>
        <dbReference type="Pfam" id="PF13742"/>
    </source>
</evidence>
<evidence type="ECO:0000256" key="2">
    <source>
        <dbReference type="ARBA" id="ARBA00022722"/>
    </source>
</evidence>
<protein>
    <recommendedName>
        <fullName evidence="5">Exodeoxyribonuclease 7 large subunit</fullName>
        <ecNumber evidence="5">3.1.11.6</ecNumber>
    </recommendedName>
    <alternativeName>
        <fullName evidence="5">Exodeoxyribonuclease VII large subunit</fullName>
        <shortName evidence="5">Exonuclease VII large subunit</shortName>
    </alternativeName>
</protein>
<evidence type="ECO:0000256" key="3">
    <source>
        <dbReference type="ARBA" id="ARBA00022801"/>
    </source>
</evidence>
<dbReference type="OrthoDB" id="9802795at2"/>
<sequence>MALTLDEPVPRSHALTVSELTRQVRHLLEVSFLQVYVEGEISGLSRPSSGHWYFSIKDAKAQIRCAMFRSRSQLVRIQPKDGDQVMLRAKVSLYEARGDFQLIVEAIEPAGLGELQRAIEALKHKLKDEGLFNDEHKQALPVLPGRIGVVTSPTGAAIHDILSVLGRRFPGIPVTLYPTAVQGRQAAGEIAAAIELANRHQRCDVLIVGRGGGSLEDLWPFNEERVARAIFASRIPTVSAVGHEVDFTIADFVADWRAPTPSAAAEKLSPNRQDWLDQLTRLEERLILAARRRLTGLRECLGQLRQRLRDPRRQLEDSAQRLDDLDRRLTIALNQQLRRKDQRFCEIRGRLIAQSPQRRIAPAREKARSVAHRLERAMSQRLERAEQRLRHAASSLDLISPLATLGRGYAIVGSDKDTIVRRADQVQAGDRVTAQLANGRLYCRVEKTEAEQPELAFGTPRDSA</sequence>
<dbReference type="EC" id="3.1.11.6" evidence="5"/>
<comment type="catalytic activity">
    <reaction evidence="5 6">
        <text>Exonucleolytic cleavage in either 5'- to 3'- or 3'- to 5'-direction to yield nucleoside 5'-phosphates.</text>
        <dbReference type="EC" id="3.1.11.6"/>
    </reaction>
</comment>
<dbReference type="PANTHER" id="PTHR30008:SF0">
    <property type="entry name" value="EXODEOXYRIBONUCLEASE 7 LARGE SUBUNIT"/>
    <property type="match status" value="1"/>
</dbReference>
<comment type="subunit">
    <text evidence="5">Heterooligomer composed of large and small subunits.</text>
</comment>
<dbReference type="NCBIfam" id="TIGR00237">
    <property type="entry name" value="xseA"/>
    <property type="match status" value="1"/>
</dbReference>
<evidence type="ECO:0000256" key="6">
    <source>
        <dbReference type="RuleBase" id="RU004355"/>
    </source>
</evidence>
<dbReference type="InterPro" id="IPR003753">
    <property type="entry name" value="Exonuc_VII_L"/>
</dbReference>
<gene>
    <name evidence="5" type="primary">xseA</name>
    <name evidence="9" type="ORF">soil367_07650</name>
</gene>
<dbReference type="CDD" id="cd04489">
    <property type="entry name" value="ExoVII_LU_OBF"/>
    <property type="match status" value="1"/>
</dbReference>
<dbReference type="GO" id="GO:0008855">
    <property type="term" value="F:exodeoxyribonuclease VII activity"/>
    <property type="evidence" value="ECO:0007669"/>
    <property type="project" value="UniProtKB-UniRule"/>
</dbReference>
<dbReference type="KEGG" id="hmi:soil367_07650"/>
<keyword evidence="2 5" id="KW-0540">Nuclease</keyword>
<dbReference type="GO" id="GO:0005737">
    <property type="term" value="C:cytoplasm"/>
    <property type="evidence" value="ECO:0007669"/>
    <property type="project" value="UniProtKB-SubCell"/>
</dbReference>
<dbReference type="Proteomes" id="UP000298049">
    <property type="component" value="Chromosome"/>
</dbReference>
<proteinExistence type="inferred from homology"/>
<comment type="subcellular location">
    <subcellularLocation>
        <location evidence="5 6">Cytoplasm</location>
    </subcellularLocation>
</comment>
<dbReference type="RefSeq" id="WP_136548462.1">
    <property type="nucleotide sequence ID" value="NZ_CP031093.1"/>
</dbReference>
<dbReference type="GO" id="GO:0006308">
    <property type="term" value="P:DNA catabolic process"/>
    <property type="evidence" value="ECO:0007669"/>
    <property type="project" value="UniProtKB-UniRule"/>
</dbReference>
<evidence type="ECO:0000313" key="10">
    <source>
        <dbReference type="Proteomes" id="UP000298049"/>
    </source>
</evidence>
<dbReference type="Pfam" id="PF02601">
    <property type="entry name" value="Exonuc_VII_L"/>
    <property type="match status" value="1"/>
</dbReference>
<dbReference type="AlphaFoldDB" id="A0A4P7XH75"/>
<name>A0A4P7XH75_9ALTE</name>
<dbReference type="Pfam" id="PF13742">
    <property type="entry name" value="tRNA_anti_2"/>
    <property type="match status" value="1"/>
</dbReference>
<evidence type="ECO:0000256" key="4">
    <source>
        <dbReference type="ARBA" id="ARBA00022839"/>
    </source>
</evidence>
<evidence type="ECO:0000256" key="5">
    <source>
        <dbReference type="HAMAP-Rule" id="MF_00378"/>
    </source>
</evidence>
<accession>A0A4P7XH75</accession>
<feature type="domain" description="OB-fold nucleic acid binding" evidence="8">
    <location>
        <begin position="15"/>
        <end position="108"/>
    </location>
</feature>
<feature type="domain" description="Exonuclease VII large subunit C-terminal" evidence="7">
    <location>
        <begin position="131"/>
        <end position="443"/>
    </location>
</feature>
<dbReference type="GO" id="GO:0009318">
    <property type="term" value="C:exodeoxyribonuclease VII complex"/>
    <property type="evidence" value="ECO:0007669"/>
    <property type="project" value="UniProtKB-UniRule"/>
</dbReference>
<dbReference type="InterPro" id="IPR025824">
    <property type="entry name" value="OB-fold_nuc-bd_dom"/>
</dbReference>
<comment type="similarity">
    <text evidence="5 6">Belongs to the XseA family.</text>
</comment>
<dbReference type="GO" id="GO:0003676">
    <property type="term" value="F:nucleic acid binding"/>
    <property type="evidence" value="ECO:0007669"/>
    <property type="project" value="InterPro"/>
</dbReference>
<dbReference type="InterPro" id="IPR020579">
    <property type="entry name" value="Exonuc_VII_lsu_C"/>
</dbReference>